<comment type="caution">
    <text evidence="2">The sequence shown here is derived from an EMBL/GenBank/DDBJ whole genome shotgun (WGS) entry which is preliminary data.</text>
</comment>
<dbReference type="InterPro" id="IPR001810">
    <property type="entry name" value="F-box_dom"/>
</dbReference>
<evidence type="ECO:0000313" key="2">
    <source>
        <dbReference type="EMBL" id="PIC53360.1"/>
    </source>
</evidence>
<protein>
    <recommendedName>
        <fullName evidence="1">F-box domain-containing protein</fullName>
    </recommendedName>
</protein>
<keyword evidence="3" id="KW-1185">Reference proteome</keyword>
<accession>A0A2G5VNW5</accession>
<name>A0A2G5VNW5_9PELO</name>
<evidence type="ECO:0000313" key="3">
    <source>
        <dbReference type="Proteomes" id="UP000230233"/>
    </source>
</evidence>
<dbReference type="AlphaFoldDB" id="A0A2G5VNW5"/>
<dbReference type="Pfam" id="PF00646">
    <property type="entry name" value="F-box"/>
    <property type="match status" value="1"/>
</dbReference>
<proteinExistence type="predicted"/>
<evidence type="ECO:0000259" key="1">
    <source>
        <dbReference type="Pfam" id="PF00646"/>
    </source>
</evidence>
<dbReference type="Proteomes" id="UP000230233">
    <property type="component" value="Chromosome I"/>
</dbReference>
<gene>
    <name evidence="2" type="primary">Cnig_chr_I.g3094</name>
    <name evidence="2" type="ORF">B9Z55_003094</name>
</gene>
<feature type="domain" description="F-box" evidence="1">
    <location>
        <begin position="18"/>
        <end position="46"/>
    </location>
</feature>
<organism evidence="2 3">
    <name type="scientific">Caenorhabditis nigoni</name>
    <dbReference type="NCBI Taxonomy" id="1611254"/>
    <lineage>
        <taxon>Eukaryota</taxon>
        <taxon>Metazoa</taxon>
        <taxon>Ecdysozoa</taxon>
        <taxon>Nematoda</taxon>
        <taxon>Chromadorea</taxon>
        <taxon>Rhabditida</taxon>
        <taxon>Rhabditina</taxon>
        <taxon>Rhabditomorpha</taxon>
        <taxon>Rhabditoidea</taxon>
        <taxon>Rhabditidae</taxon>
        <taxon>Peloderinae</taxon>
        <taxon>Caenorhabditis</taxon>
    </lineage>
</organism>
<reference evidence="3" key="1">
    <citation type="submission" date="2017-10" db="EMBL/GenBank/DDBJ databases">
        <title>Rapid genome shrinkage in a self-fertile nematode reveals novel sperm competition proteins.</title>
        <authorList>
            <person name="Yin D."/>
            <person name="Schwarz E.M."/>
            <person name="Thomas C.G."/>
            <person name="Felde R.L."/>
            <person name="Korf I.F."/>
            <person name="Cutter A.D."/>
            <person name="Schartner C.M."/>
            <person name="Ralston E.J."/>
            <person name="Meyer B.J."/>
            <person name="Haag E.S."/>
        </authorList>
    </citation>
    <scope>NUCLEOTIDE SEQUENCE [LARGE SCALE GENOMIC DNA]</scope>
    <source>
        <strain evidence="3">JU1422</strain>
    </source>
</reference>
<dbReference type="PANTHER" id="PTHR21503">
    <property type="entry name" value="F-BOX-CONTAINING HYPOTHETICAL PROTEIN C.ELEGANS"/>
    <property type="match status" value="1"/>
</dbReference>
<dbReference type="EMBL" id="PDUG01000001">
    <property type="protein sequence ID" value="PIC53360.1"/>
    <property type="molecule type" value="Genomic_DNA"/>
</dbReference>
<dbReference type="PANTHER" id="PTHR21503:SF8">
    <property type="entry name" value="F-BOX ASSOCIATED DOMAIN-CONTAINING PROTEIN-RELATED"/>
    <property type="match status" value="1"/>
</dbReference>
<sequence length="308" mass="35875">MDAQSTAKFPNVFKLYPVLREVLENMEPAELINLSFCSKRTLNTVKPVCTNIGQQMEIGFKFDDTKTVTFACPDVRWEASWQQGPEVTFWKTWRSSQTKIEHIFQLFNSPNFAAKLDLDIDPKTTKSMIEWAKQRETVLSHLYYCGTSGRQASKLLRTFHNCGRLSLAGNLSQRFRVNFPLESPILIIHNAHWVTMENICSFKGQAIAVLQSSLRNGNLNVFLKEWKSGSRRVDLNLYLMMSFTYLDISTIVLDIPHVARRWIRKTDNKETILYEVFNDDNTMVASMFYEEPLFRKMIIIFRDSQDRL</sequence>